<dbReference type="Proteomes" id="UP000612899">
    <property type="component" value="Unassembled WGS sequence"/>
</dbReference>
<evidence type="ECO:0000259" key="1">
    <source>
        <dbReference type="Pfam" id="PF01738"/>
    </source>
</evidence>
<gene>
    <name evidence="2" type="ORF">Rhe02_01630</name>
</gene>
<evidence type="ECO:0000313" key="3">
    <source>
        <dbReference type="Proteomes" id="UP000612899"/>
    </source>
</evidence>
<name>A0A8J3VD14_9ACTN</name>
<sequence length="181" mass="19133">MTIVDEVAMRSWGLVAIGTMYTHAPDADDLGNAPDGPDGASTANVQRAVKARALLTRVGGVDLTRLAAHGHSMGAFVTGRLLGAHPGDFRAASHTAGGVSDGPNATKPAAAQQIVTPYQLHHGDIDQVVALALDQRLDTILTGNAVPHELRVYAGFDHQRMAMDPTMLARVRAWYQTHGVL</sequence>
<feature type="domain" description="Dienelactone hydrolase" evidence="1">
    <location>
        <begin position="43"/>
        <end position="159"/>
    </location>
</feature>
<keyword evidence="3" id="KW-1185">Reference proteome</keyword>
<dbReference type="GO" id="GO:0016787">
    <property type="term" value="F:hydrolase activity"/>
    <property type="evidence" value="ECO:0007669"/>
    <property type="project" value="InterPro"/>
</dbReference>
<dbReference type="Pfam" id="PF01738">
    <property type="entry name" value="DLH"/>
    <property type="match status" value="1"/>
</dbReference>
<dbReference type="SUPFAM" id="SSF53474">
    <property type="entry name" value="alpha/beta-Hydrolases"/>
    <property type="match status" value="1"/>
</dbReference>
<dbReference type="EMBL" id="BONY01000001">
    <property type="protein sequence ID" value="GIH02096.1"/>
    <property type="molecule type" value="Genomic_DNA"/>
</dbReference>
<dbReference type="RefSeq" id="WP_203906035.1">
    <property type="nucleotide sequence ID" value="NZ_BONY01000001.1"/>
</dbReference>
<evidence type="ECO:0000313" key="2">
    <source>
        <dbReference type="EMBL" id="GIH02096.1"/>
    </source>
</evidence>
<dbReference type="InterPro" id="IPR029058">
    <property type="entry name" value="AB_hydrolase_fold"/>
</dbReference>
<dbReference type="Gene3D" id="3.40.50.1820">
    <property type="entry name" value="alpha/beta hydrolase"/>
    <property type="match status" value="1"/>
</dbReference>
<proteinExistence type="predicted"/>
<organism evidence="2 3">
    <name type="scientific">Rhizocola hellebori</name>
    <dbReference type="NCBI Taxonomy" id="1392758"/>
    <lineage>
        <taxon>Bacteria</taxon>
        <taxon>Bacillati</taxon>
        <taxon>Actinomycetota</taxon>
        <taxon>Actinomycetes</taxon>
        <taxon>Micromonosporales</taxon>
        <taxon>Micromonosporaceae</taxon>
        <taxon>Rhizocola</taxon>
    </lineage>
</organism>
<dbReference type="InterPro" id="IPR002925">
    <property type="entry name" value="Dienelactn_hydro"/>
</dbReference>
<accession>A0A8J3VD14</accession>
<dbReference type="AlphaFoldDB" id="A0A8J3VD14"/>
<comment type="caution">
    <text evidence="2">The sequence shown here is derived from an EMBL/GenBank/DDBJ whole genome shotgun (WGS) entry which is preliminary data.</text>
</comment>
<reference evidence="2" key="1">
    <citation type="submission" date="2021-01" db="EMBL/GenBank/DDBJ databases">
        <title>Whole genome shotgun sequence of Rhizocola hellebori NBRC 109834.</title>
        <authorList>
            <person name="Komaki H."/>
            <person name="Tamura T."/>
        </authorList>
    </citation>
    <scope>NUCLEOTIDE SEQUENCE</scope>
    <source>
        <strain evidence="2">NBRC 109834</strain>
    </source>
</reference>
<protein>
    <recommendedName>
        <fullName evidence="1">Dienelactone hydrolase domain-containing protein</fullName>
    </recommendedName>
</protein>